<organism evidence="2 3">
    <name type="scientific">Dokdonia genika</name>
    <dbReference type="NCBI Taxonomy" id="308113"/>
    <lineage>
        <taxon>Bacteria</taxon>
        <taxon>Pseudomonadati</taxon>
        <taxon>Bacteroidota</taxon>
        <taxon>Flavobacteriia</taxon>
        <taxon>Flavobacteriales</taxon>
        <taxon>Flavobacteriaceae</taxon>
        <taxon>Dokdonia</taxon>
    </lineage>
</organism>
<keyword evidence="1" id="KW-1133">Transmembrane helix</keyword>
<reference evidence="3" key="1">
    <citation type="journal article" date="2019" name="Int. J. Syst. Evol. Microbiol.">
        <title>The Global Catalogue of Microorganisms (GCM) 10K type strain sequencing project: providing services to taxonomists for standard genome sequencing and annotation.</title>
        <authorList>
            <consortium name="The Broad Institute Genomics Platform"/>
            <consortium name="The Broad Institute Genome Sequencing Center for Infectious Disease"/>
            <person name="Wu L."/>
            <person name="Ma J."/>
        </authorList>
    </citation>
    <scope>NUCLEOTIDE SEQUENCE [LARGE SCALE GENOMIC DNA]</scope>
    <source>
        <strain evidence="3">CGMCC 4.7427</strain>
    </source>
</reference>
<evidence type="ECO:0000313" key="3">
    <source>
        <dbReference type="Proteomes" id="UP001595878"/>
    </source>
</evidence>
<keyword evidence="3" id="KW-1185">Reference proteome</keyword>
<keyword evidence="1" id="KW-0812">Transmembrane</keyword>
<evidence type="ECO:0000313" key="2">
    <source>
        <dbReference type="EMBL" id="MFC4689891.1"/>
    </source>
</evidence>
<proteinExistence type="predicted"/>
<evidence type="ECO:0008006" key="4">
    <source>
        <dbReference type="Google" id="ProtNLM"/>
    </source>
</evidence>
<dbReference type="RefSeq" id="WP_298347984.1">
    <property type="nucleotide sequence ID" value="NZ_JBHSHB010000008.1"/>
</dbReference>
<sequence>MKNSLLLLVDWGMGAMLIGVFAVVCIAMVLIVYSMSRNGKSATNQEEDDTNNG</sequence>
<dbReference type="EMBL" id="JBHSHB010000008">
    <property type="protein sequence ID" value="MFC4689891.1"/>
    <property type="molecule type" value="Genomic_DNA"/>
</dbReference>
<dbReference type="Proteomes" id="UP001595878">
    <property type="component" value="Unassembled WGS sequence"/>
</dbReference>
<keyword evidence="1" id="KW-0472">Membrane</keyword>
<accession>A0ABV9L6Z7</accession>
<gene>
    <name evidence="2" type="ORF">ACFO5T_05565</name>
</gene>
<comment type="caution">
    <text evidence="2">The sequence shown here is derived from an EMBL/GenBank/DDBJ whole genome shotgun (WGS) entry which is preliminary data.</text>
</comment>
<name>A0ABV9L6Z7_9FLAO</name>
<protein>
    <recommendedName>
        <fullName evidence="4">DUF3149 domain-containing protein</fullName>
    </recommendedName>
</protein>
<feature type="transmembrane region" description="Helical" evidence="1">
    <location>
        <begin position="12"/>
        <end position="33"/>
    </location>
</feature>
<evidence type="ECO:0000256" key="1">
    <source>
        <dbReference type="SAM" id="Phobius"/>
    </source>
</evidence>